<name>A0AAV9XXU6_9CRYT</name>
<reference evidence="8 9" key="1">
    <citation type="submission" date="2023-10" db="EMBL/GenBank/DDBJ databases">
        <title>Comparative genomics analysis reveals potential genetic determinants of host preference in Cryptosporidium xiaoi.</title>
        <authorList>
            <person name="Xiao L."/>
            <person name="Li J."/>
        </authorList>
    </citation>
    <scope>NUCLEOTIDE SEQUENCE [LARGE SCALE GENOMIC DNA]</scope>
    <source>
        <strain evidence="8 9">52996</strain>
    </source>
</reference>
<protein>
    <submittedName>
        <fullName evidence="8">Cysteine rich protein</fullName>
    </submittedName>
</protein>
<evidence type="ECO:0000256" key="5">
    <source>
        <dbReference type="ARBA" id="ARBA00023242"/>
    </source>
</evidence>
<dbReference type="Proteomes" id="UP001311799">
    <property type="component" value="Unassembled WGS sequence"/>
</dbReference>
<proteinExistence type="predicted"/>
<keyword evidence="2 6" id="KW-0812">Transmembrane</keyword>
<keyword evidence="4 6" id="KW-0472">Membrane</keyword>
<dbReference type="AlphaFoldDB" id="A0AAV9XXU6"/>
<gene>
    <name evidence="8" type="ORF">RS030_203081</name>
</gene>
<evidence type="ECO:0000256" key="2">
    <source>
        <dbReference type="ARBA" id="ARBA00022692"/>
    </source>
</evidence>
<dbReference type="InterPro" id="IPR044780">
    <property type="entry name" value="Heh2/Src1"/>
</dbReference>
<dbReference type="GO" id="GO:0034399">
    <property type="term" value="C:nuclear periphery"/>
    <property type="evidence" value="ECO:0007669"/>
    <property type="project" value="TreeGrafter"/>
</dbReference>
<dbReference type="GO" id="GO:0005637">
    <property type="term" value="C:nuclear inner membrane"/>
    <property type="evidence" value="ECO:0007669"/>
    <property type="project" value="InterPro"/>
</dbReference>
<dbReference type="GO" id="GO:0005783">
    <property type="term" value="C:endoplasmic reticulum"/>
    <property type="evidence" value="ECO:0007669"/>
    <property type="project" value="TreeGrafter"/>
</dbReference>
<feature type="transmembrane region" description="Helical" evidence="6">
    <location>
        <begin position="434"/>
        <end position="452"/>
    </location>
</feature>
<keyword evidence="9" id="KW-1185">Reference proteome</keyword>
<dbReference type="GO" id="GO:0003682">
    <property type="term" value="F:chromatin binding"/>
    <property type="evidence" value="ECO:0007669"/>
    <property type="project" value="InterPro"/>
</dbReference>
<dbReference type="PANTHER" id="PTHR47808:SF2">
    <property type="entry name" value="LEM DOMAIN-CONTAINING PROTEIN 2"/>
    <property type="match status" value="1"/>
</dbReference>
<accession>A0AAV9XXU6</accession>
<dbReference type="Pfam" id="PF09402">
    <property type="entry name" value="MSC"/>
    <property type="match status" value="1"/>
</dbReference>
<sequence length="541" mass="61946">MGPKQRKSLSSLSAQSYANSPWKSLTRVELYEVLDRCDIPVSSEKLLKGEIIEILEKNLSETECRKWLEHYNKSLPPSINTLDYPKKANFEIESPNNKKTIKGRQSVPAYIVVANQNSDAIFSNSSPNSDINPSNKTRTRNSISGVYKSRSQNENDTPSFCSKSDVLFEETNPVGTDDKKNLNEFAHKQRYSCFSNATSRNMMKLFIIVSFTTLIFAVYNHFKIFIKDPRFCDTNYSFDSKVQGSNLCTSCPNNGHCENGILTCNQQFKKAIKYIKNKWQVLCIYDDEAFELSEEMLSYISKKLRRMKGNKSCNNTNIINLISKDKNDTDDDIFDLSINMSELEVNNLIHLSFSYVETDVINNALSIMWSSIKNGNSLSKYRLKLRRISNFEPDNEASQMEVEKVGNIETTLYIEAIDSETSLICSAKLVIQKWIIIFSLIIGAVLPLYMFFSRRRQKYIVMKKIKEIIARENRKDTVSGLFIGPDVGTISRLLHKELPQYKGALSENTVAGYCDELEKNDKSIQKTIFSNSKTPFYWISN</sequence>
<comment type="subcellular location">
    <subcellularLocation>
        <location evidence="1">Nucleus membrane</location>
    </subcellularLocation>
</comment>
<evidence type="ECO:0000256" key="6">
    <source>
        <dbReference type="SAM" id="Phobius"/>
    </source>
</evidence>
<organism evidence="8 9">
    <name type="scientific">Cryptosporidium xiaoi</name>
    <dbReference type="NCBI Taxonomy" id="659607"/>
    <lineage>
        <taxon>Eukaryota</taxon>
        <taxon>Sar</taxon>
        <taxon>Alveolata</taxon>
        <taxon>Apicomplexa</taxon>
        <taxon>Conoidasida</taxon>
        <taxon>Coccidia</taxon>
        <taxon>Eucoccidiorida</taxon>
        <taxon>Eimeriorina</taxon>
        <taxon>Cryptosporidiidae</taxon>
        <taxon>Cryptosporidium</taxon>
    </lineage>
</organism>
<evidence type="ECO:0000313" key="9">
    <source>
        <dbReference type="Proteomes" id="UP001311799"/>
    </source>
</evidence>
<feature type="domain" description="Man1/Src1-like C-terminal" evidence="7">
    <location>
        <begin position="247"/>
        <end position="465"/>
    </location>
</feature>
<evidence type="ECO:0000256" key="4">
    <source>
        <dbReference type="ARBA" id="ARBA00023136"/>
    </source>
</evidence>
<evidence type="ECO:0000259" key="7">
    <source>
        <dbReference type="Pfam" id="PF09402"/>
    </source>
</evidence>
<evidence type="ECO:0000313" key="8">
    <source>
        <dbReference type="EMBL" id="KAK6589492.1"/>
    </source>
</evidence>
<keyword evidence="5" id="KW-0539">Nucleus</keyword>
<comment type="caution">
    <text evidence="8">The sequence shown here is derived from an EMBL/GenBank/DDBJ whole genome shotgun (WGS) entry which is preliminary data.</text>
</comment>
<dbReference type="GO" id="GO:0071763">
    <property type="term" value="P:nuclear membrane organization"/>
    <property type="evidence" value="ECO:0007669"/>
    <property type="project" value="TreeGrafter"/>
</dbReference>
<feature type="transmembrane region" description="Helical" evidence="6">
    <location>
        <begin position="205"/>
        <end position="222"/>
    </location>
</feature>
<keyword evidence="3 6" id="KW-1133">Transmembrane helix</keyword>
<evidence type="ECO:0000256" key="1">
    <source>
        <dbReference type="ARBA" id="ARBA00004126"/>
    </source>
</evidence>
<dbReference type="PANTHER" id="PTHR47808">
    <property type="entry name" value="INNER NUCLEAR MEMBRANE PROTEIN HEH2-RELATED"/>
    <property type="match status" value="1"/>
</dbReference>
<dbReference type="InterPro" id="IPR018996">
    <property type="entry name" value="Man1/Src1-like_C"/>
</dbReference>
<dbReference type="EMBL" id="JAWDEY010000012">
    <property type="protein sequence ID" value="KAK6589492.1"/>
    <property type="molecule type" value="Genomic_DNA"/>
</dbReference>
<evidence type="ECO:0000256" key="3">
    <source>
        <dbReference type="ARBA" id="ARBA00022989"/>
    </source>
</evidence>